<dbReference type="EC" id="6.3.5.7" evidence="4 11"/>
<dbReference type="InterPro" id="IPR020556">
    <property type="entry name" value="Amidase_CS"/>
</dbReference>
<evidence type="ECO:0000256" key="3">
    <source>
        <dbReference type="ARBA" id="ARBA00011123"/>
    </source>
</evidence>
<evidence type="ECO:0000313" key="14">
    <source>
        <dbReference type="Proteomes" id="UP000565455"/>
    </source>
</evidence>
<dbReference type="RefSeq" id="WP_170867456.1">
    <property type="nucleotide sequence ID" value="NZ_CP155000.1"/>
</dbReference>
<dbReference type="EMBL" id="JACJIM010000003">
    <property type="protein sequence ID" value="MBA9063041.1"/>
    <property type="molecule type" value="Genomic_DNA"/>
</dbReference>
<dbReference type="GO" id="GO:0050567">
    <property type="term" value="F:glutaminyl-tRNA synthase (glutamine-hydrolyzing) activity"/>
    <property type="evidence" value="ECO:0007669"/>
    <property type="project" value="UniProtKB-EC"/>
</dbReference>
<keyword evidence="6 11" id="KW-0436">Ligase</keyword>
<dbReference type="PANTHER" id="PTHR11895">
    <property type="entry name" value="TRANSAMIDASE"/>
    <property type="match status" value="1"/>
</dbReference>
<dbReference type="InterPro" id="IPR023631">
    <property type="entry name" value="Amidase_dom"/>
</dbReference>
<dbReference type="NCBIfam" id="TIGR00132">
    <property type="entry name" value="gatA"/>
    <property type="match status" value="1"/>
</dbReference>
<reference evidence="13 14" key="1">
    <citation type="submission" date="2020-08" db="EMBL/GenBank/DDBJ databases">
        <title>Genomic Encyclopedia of Type Strains, Phase IV (KMG-IV): sequencing the most valuable type-strain genomes for metagenomic binning, comparative biology and taxonomic classification.</title>
        <authorList>
            <person name="Goeker M."/>
        </authorList>
    </citation>
    <scope>NUCLEOTIDE SEQUENCE [LARGE SCALE GENOMIC DNA]</scope>
    <source>
        <strain evidence="13 14">DSM 5686</strain>
    </source>
</reference>
<keyword evidence="14" id="KW-1185">Reference proteome</keyword>
<sequence>MDPNELTLAEARDALKAKRISARELTQAHLDAMAKARVLNAYIRETPDRALAMAEASDRKIASGEGRPLEGIPLGIKDLFCTHGVTTTAGSKILETFEPHYESAVSANLWRDGAVMLGKLNLDEFAMGSSNETSAYGNVVSPWRRKGSDTQIVPGGSSGGSAAAVAARLCLGATATDTGGSIRQPAAFTGTVGIKPTYGRCSRWGTVAFASSLDQAGPIARTVRDCAILLGSMAGPDPRDTTCTDLAVPDFEAAVSRGVKGLTIGIPKEYRVDGMPAEIQKLWDEGAAWLKAAGATIREISLPHTAYALPAYYIVAPAEASSNLARYDGVRYGLRVPGKDIAGMYENTRAAGFGREVKRRIMIGTYVLSAGYYDAYYVRAQKIRTLIKRDFEAAYAAGVDAILTPATPSAAFGIGEKASADPVEMYLNDVFTVTVNMAGLPGIAVPAGLDGQGLPLGLQLIGRPFDEETLFAVAQVIEEAAGRTVLPEPWWS</sequence>
<comment type="function">
    <text evidence="1">Hydrolyzes indole-3-acetamide (IAM) into indole-3-acetic acid (IAA).</text>
</comment>
<evidence type="ECO:0000256" key="6">
    <source>
        <dbReference type="ARBA" id="ARBA00022598"/>
    </source>
</evidence>
<dbReference type="PROSITE" id="PS00571">
    <property type="entry name" value="AMIDASES"/>
    <property type="match status" value="1"/>
</dbReference>
<protein>
    <recommendedName>
        <fullName evidence="5 11">Glutamyl-tRNA(Gln) amidotransferase subunit A</fullName>
        <shortName evidence="11">Glu-ADT subunit A</shortName>
        <ecNumber evidence="4 11">6.3.5.7</ecNumber>
    </recommendedName>
</protein>
<keyword evidence="7 11" id="KW-0547">Nucleotide-binding</keyword>
<evidence type="ECO:0000256" key="5">
    <source>
        <dbReference type="ARBA" id="ARBA00014428"/>
    </source>
</evidence>
<feature type="active site" description="Acyl-ester intermediate" evidence="11">
    <location>
        <position position="181"/>
    </location>
</feature>
<dbReference type="SUPFAM" id="SSF75304">
    <property type="entry name" value="Amidase signature (AS) enzymes"/>
    <property type="match status" value="1"/>
</dbReference>
<evidence type="ECO:0000256" key="8">
    <source>
        <dbReference type="ARBA" id="ARBA00022840"/>
    </source>
</evidence>
<gene>
    <name evidence="11" type="primary">gatA</name>
    <name evidence="13" type="ORF">GGQ91_002429</name>
</gene>
<dbReference type="GO" id="GO:0050566">
    <property type="term" value="F:asparaginyl-tRNA synthase (glutamine-hydrolyzing) activity"/>
    <property type="evidence" value="ECO:0007669"/>
    <property type="project" value="UniProtKB-EC"/>
</dbReference>
<evidence type="ECO:0000256" key="7">
    <source>
        <dbReference type="ARBA" id="ARBA00022741"/>
    </source>
</evidence>
<accession>A0ABR6DAC3</accession>
<feature type="active site" description="Charge relay system" evidence="11">
    <location>
        <position position="157"/>
    </location>
</feature>
<evidence type="ECO:0000256" key="1">
    <source>
        <dbReference type="ARBA" id="ARBA00003871"/>
    </source>
</evidence>
<evidence type="ECO:0000256" key="11">
    <source>
        <dbReference type="HAMAP-Rule" id="MF_00120"/>
    </source>
</evidence>
<evidence type="ECO:0000313" key="13">
    <source>
        <dbReference type="EMBL" id="MBA9063041.1"/>
    </source>
</evidence>
<dbReference type="InterPro" id="IPR036928">
    <property type="entry name" value="AS_sf"/>
</dbReference>
<keyword evidence="8 11" id="KW-0067">ATP-binding</keyword>
<evidence type="ECO:0000256" key="9">
    <source>
        <dbReference type="ARBA" id="ARBA00022917"/>
    </source>
</evidence>
<feature type="active site" description="Charge relay system" evidence="11">
    <location>
        <position position="77"/>
    </location>
</feature>
<dbReference type="Gene3D" id="3.90.1300.10">
    <property type="entry name" value="Amidase signature (AS) domain"/>
    <property type="match status" value="1"/>
</dbReference>
<dbReference type="InterPro" id="IPR004412">
    <property type="entry name" value="GatA"/>
</dbReference>
<dbReference type="Proteomes" id="UP000565455">
    <property type="component" value="Unassembled WGS sequence"/>
</dbReference>
<evidence type="ECO:0000256" key="4">
    <source>
        <dbReference type="ARBA" id="ARBA00012739"/>
    </source>
</evidence>
<comment type="function">
    <text evidence="11">Allows the formation of correctly charged Gln-tRNA(Gln) through the transamidation of misacylated Glu-tRNA(Gln) in organisms which lack glutaminyl-tRNA synthetase. The reaction takes place in the presence of glutamine and ATP through an activated gamma-phospho-Glu-tRNA(Gln).</text>
</comment>
<comment type="catalytic activity">
    <reaction evidence="10 11">
        <text>L-glutamyl-tRNA(Gln) + L-glutamine + ATP + H2O = L-glutaminyl-tRNA(Gln) + L-glutamate + ADP + phosphate + H(+)</text>
        <dbReference type="Rhea" id="RHEA:17521"/>
        <dbReference type="Rhea" id="RHEA-COMP:9681"/>
        <dbReference type="Rhea" id="RHEA-COMP:9684"/>
        <dbReference type="ChEBI" id="CHEBI:15377"/>
        <dbReference type="ChEBI" id="CHEBI:15378"/>
        <dbReference type="ChEBI" id="CHEBI:29985"/>
        <dbReference type="ChEBI" id="CHEBI:30616"/>
        <dbReference type="ChEBI" id="CHEBI:43474"/>
        <dbReference type="ChEBI" id="CHEBI:58359"/>
        <dbReference type="ChEBI" id="CHEBI:78520"/>
        <dbReference type="ChEBI" id="CHEBI:78521"/>
        <dbReference type="ChEBI" id="CHEBI:456216"/>
        <dbReference type="EC" id="6.3.5.7"/>
    </reaction>
</comment>
<feature type="domain" description="Amidase" evidence="12">
    <location>
        <begin position="24"/>
        <end position="470"/>
    </location>
</feature>
<dbReference type="GeneID" id="96604133"/>
<evidence type="ECO:0000256" key="10">
    <source>
        <dbReference type="ARBA" id="ARBA00047407"/>
    </source>
</evidence>
<dbReference type="HAMAP" id="MF_00120">
    <property type="entry name" value="GatA"/>
    <property type="match status" value="1"/>
</dbReference>
<evidence type="ECO:0000256" key="2">
    <source>
        <dbReference type="ARBA" id="ARBA00008069"/>
    </source>
</evidence>
<proteinExistence type="inferred from homology"/>
<keyword evidence="9 11" id="KW-0648">Protein biosynthesis</keyword>
<evidence type="ECO:0000259" key="12">
    <source>
        <dbReference type="Pfam" id="PF01425"/>
    </source>
</evidence>
<comment type="caution">
    <text evidence="13">The sequence shown here is derived from an EMBL/GenBank/DDBJ whole genome shotgun (WGS) entry which is preliminary data.</text>
</comment>
<comment type="subunit">
    <text evidence="3 11">Heterotrimer of A, B and C subunits.</text>
</comment>
<dbReference type="InterPro" id="IPR000120">
    <property type="entry name" value="Amidase"/>
</dbReference>
<dbReference type="PANTHER" id="PTHR11895:SF151">
    <property type="entry name" value="GLUTAMYL-TRNA(GLN) AMIDOTRANSFERASE SUBUNIT A"/>
    <property type="match status" value="1"/>
</dbReference>
<comment type="similarity">
    <text evidence="2 11">Belongs to the amidase family. GatA subfamily.</text>
</comment>
<dbReference type="Pfam" id="PF01425">
    <property type="entry name" value="Amidase"/>
    <property type="match status" value="1"/>
</dbReference>
<name>A0ABR6DAC3_9HYPH</name>
<organism evidence="13 14">
    <name type="scientific">Methylobacterium fujisawaense</name>
    <dbReference type="NCBI Taxonomy" id="107400"/>
    <lineage>
        <taxon>Bacteria</taxon>
        <taxon>Pseudomonadati</taxon>
        <taxon>Pseudomonadota</taxon>
        <taxon>Alphaproteobacteria</taxon>
        <taxon>Hyphomicrobiales</taxon>
        <taxon>Methylobacteriaceae</taxon>
        <taxon>Methylobacterium</taxon>
    </lineage>
</organism>